<evidence type="ECO:0000313" key="5">
    <source>
        <dbReference type="Proteomes" id="UP000053477"/>
    </source>
</evidence>
<name>A0A0H2RU22_9AGAM</name>
<dbReference type="PROSITE" id="PS51083">
    <property type="entry name" value="ZF_HIT"/>
    <property type="match status" value="1"/>
</dbReference>
<dbReference type="OrthoDB" id="18412at2759"/>
<dbReference type="CDD" id="cd23024">
    <property type="entry name" value="zf-HIT_ZNHIT2-3"/>
    <property type="match status" value="1"/>
</dbReference>
<feature type="region of interest" description="Disordered" evidence="2">
    <location>
        <begin position="45"/>
        <end position="118"/>
    </location>
</feature>
<sequence length="279" mass="30491">MPPRRANCQICNDSESKYACPKCEVLYCSVTCYKTHRLNSCAGRGEVGASGESKNPLLPELGGSSSLSTQEQSRLDEGQQPGTSKSSEGVDHTSQDVNKGQQRHQQEGIGDQMEETMPTKVPLRALTTLKWPYIPEAPSYPDPLARDDPKSLSLAQYEGIATSLDVRKALSQNPNLPRILRALDSLRGTHREETLQRVLGVSREAQGIGAVQRNMYIPAAGSAPGFDEEGAPEQSEFIGDEERKALKVLAEAIEAAVRARVDRPEPVSFGLEWEDSGER</sequence>
<dbReference type="InterPro" id="IPR007529">
    <property type="entry name" value="Znf_HIT"/>
</dbReference>
<keyword evidence="1" id="KW-0863">Zinc-finger</keyword>
<dbReference type="Proteomes" id="UP000053477">
    <property type="component" value="Unassembled WGS sequence"/>
</dbReference>
<evidence type="ECO:0000259" key="3">
    <source>
        <dbReference type="PROSITE" id="PS51083"/>
    </source>
</evidence>
<evidence type="ECO:0000256" key="2">
    <source>
        <dbReference type="SAM" id="MobiDB-lite"/>
    </source>
</evidence>
<feature type="compositionally biased region" description="Low complexity" evidence="2">
    <location>
        <begin position="56"/>
        <end position="68"/>
    </location>
</feature>
<proteinExistence type="predicted"/>
<keyword evidence="1" id="KW-0862">Zinc</keyword>
<protein>
    <recommendedName>
        <fullName evidence="3">HIT-type domain-containing protein</fullName>
    </recommendedName>
</protein>
<gene>
    <name evidence="4" type="ORF">SCHPADRAFT_264252</name>
</gene>
<dbReference type="GO" id="GO:0008270">
    <property type="term" value="F:zinc ion binding"/>
    <property type="evidence" value="ECO:0007669"/>
    <property type="project" value="UniProtKB-UniRule"/>
</dbReference>
<keyword evidence="1" id="KW-0479">Metal-binding</keyword>
<dbReference type="STRING" id="27342.A0A0H2RU22"/>
<dbReference type="InParanoid" id="A0A0H2RU22"/>
<organism evidence="4 5">
    <name type="scientific">Schizopora paradoxa</name>
    <dbReference type="NCBI Taxonomy" id="27342"/>
    <lineage>
        <taxon>Eukaryota</taxon>
        <taxon>Fungi</taxon>
        <taxon>Dikarya</taxon>
        <taxon>Basidiomycota</taxon>
        <taxon>Agaricomycotina</taxon>
        <taxon>Agaricomycetes</taxon>
        <taxon>Hymenochaetales</taxon>
        <taxon>Schizoporaceae</taxon>
        <taxon>Schizopora</taxon>
    </lineage>
</organism>
<dbReference type="EMBL" id="KQ085930">
    <property type="protein sequence ID" value="KLO15369.1"/>
    <property type="molecule type" value="Genomic_DNA"/>
</dbReference>
<dbReference type="AlphaFoldDB" id="A0A0H2RU22"/>
<reference evidence="4 5" key="1">
    <citation type="submission" date="2015-04" db="EMBL/GenBank/DDBJ databases">
        <title>Complete genome sequence of Schizopora paradoxa KUC8140, a cosmopolitan wood degrader in East Asia.</title>
        <authorList>
            <consortium name="DOE Joint Genome Institute"/>
            <person name="Min B."/>
            <person name="Park H."/>
            <person name="Jang Y."/>
            <person name="Kim J.-J."/>
            <person name="Kim K.H."/>
            <person name="Pangilinan J."/>
            <person name="Lipzen A."/>
            <person name="Riley R."/>
            <person name="Grigoriev I.V."/>
            <person name="Spatafora J.W."/>
            <person name="Choi I.-G."/>
        </authorList>
    </citation>
    <scope>NUCLEOTIDE SEQUENCE [LARGE SCALE GENOMIC DNA]</scope>
    <source>
        <strain evidence="4 5">KUC8140</strain>
    </source>
</reference>
<accession>A0A0H2RU22</accession>
<dbReference type="SUPFAM" id="SSF144232">
    <property type="entry name" value="HIT/MYND zinc finger-like"/>
    <property type="match status" value="1"/>
</dbReference>
<evidence type="ECO:0000256" key="1">
    <source>
        <dbReference type="PROSITE-ProRule" id="PRU00453"/>
    </source>
</evidence>
<keyword evidence="5" id="KW-1185">Reference proteome</keyword>
<feature type="domain" description="HIT-type" evidence="3">
    <location>
        <begin position="8"/>
        <end position="41"/>
    </location>
</feature>
<dbReference type="Pfam" id="PF04438">
    <property type="entry name" value="zf-HIT"/>
    <property type="match status" value="1"/>
</dbReference>
<dbReference type="Gene3D" id="3.30.60.190">
    <property type="match status" value="1"/>
</dbReference>
<evidence type="ECO:0000313" key="4">
    <source>
        <dbReference type="EMBL" id="KLO15369.1"/>
    </source>
</evidence>